<evidence type="ECO:0000313" key="3">
    <source>
        <dbReference type="EMBL" id="STY65923.1"/>
    </source>
</evidence>
<proteinExistence type="predicted"/>
<dbReference type="Proteomes" id="UP000254031">
    <property type="component" value="Unassembled WGS sequence"/>
</dbReference>
<name>A0A378NBT0_MANHA</name>
<evidence type="ECO:0000313" key="4">
    <source>
        <dbReference type="Proteomes" id="UP000254031"/>
    </source>
</evidence>
<reference evidence="3 4" key="1">
    <citation type="submission" date="2018-06" db="EMBL/GenBank/DDBJ databases">
        <authorList>
            <consortium name="Pathogen Informatics"/>
            <person name="Doyle S."/>
        </authorList>
    </citation>
    <scope>NUCLEOTIDE SEQUENCE [LARGE SCALE GENOMIC DNA]</scope>
    <source>
        <strain evidence="3 4">NCTC9380</strain>
    </source>
</reference>
<feature type="transmembrane region" description="Helical" evidence="1">
    <location>
        <begin position="208"/>
        <end position="225"/>
    </location>
</feature>
<dbReference type="InterPro" id="IPR000620">
    <property type="entry name" value="EamA_dom"/>
</dbReference>
<feature type="domain" description="EamA" evidence="2">
    <location>
        <begin position="9"/>
        <end position="136"/>
    </location>
</feature>
<feature type="domain" description="EamA" evidence="2">
    <location>
        <begin position="149"/>
        <end position="278"/>
    </location>
</feature>
<keyword evidence="1" id="KW-0812">Transmembrane</keyword>
<feature type="transmembrane region" description="Helical" evidence="1">
    <location>
        <begin position="92"/>
        <end position="114"/>
    </location>
</feature>
<keyword evidence="1" id="KW-1133">Transmembrane helix</keyword>
<dbReference type="RefSeq" id="WP_006251751.1">
    <property type="nucleotide sequence ID" value="NZ_CP017484.1"/>
</dbReference>
<dbReference type="PANTHER" id="PTHR22911">
    <property type="entry name" value="ACYL-MALONYL CONDENSING ENZYME-RELATED"/>
    <property type="match status" value="1"/>
</dbReference>
<feature type="transmembrane region" description="Helical" evidence="1">
    <location>
        <begin position="149"/>
        <end position="167"/>
    </location>
</feature>
<dbReference type="AlphaFoldDB" id="A0A378NBT0"/>
<feature type="transmembrane region" description="Helical" evidence="1">
    <location>
        <begin position="7"/>
        <end position="28"/>
    </location>
</feature>
<keyword evidence="1" id="KW-0472">Membrane</keyword>
<dbReference type="Pfam" id="PF00892">
    <property type="entry name" value="EamA"/>
    <property type="match status" value="2"/>
</dbReference>
<protein>
    <submittedName>
        <fullName evidence="3">Predicted permease, DMT superfamily</fullName>
    </submittedName>
</protein>
<feature type="transmembrane region" description="Helical" evidence="1">
    <location>
        <begin position="262"/>
        <end position="280"/>
    </location>
</feature>
<evidence type="ECO:0000256" key="1">
    <source>
        <dbReference type="SAM" id="Phobius"/>
    </source>
</evidence>
<feature type="transmembrane region" description="Helical" evidence="1">
    <location>
        <begin position="34"/>
        <end position="53"/>
    </location>
</feature>
<dbReference type="Gene3D" id="1.10.3730.20">
    <property type="match status" value="1"/>
</dbReference>
<dbReference type="GO" id="GO:0016020">
    <property type="term" value="C:membrane"/>
    <property type="evidence" value="ECO:0007669"/>
    <property type="project" value="InterPro"/>
</dbReference>
<dbReference type="InterPro" id="IPR037185">
    <property type="entry name" value="EmrE-like"/>
</dbReference>
<evidence type="ECO:0000259" key="2">
    <source>
        <dbReference type="Pfam" id="PF00892"/>
    </source>
</evidence>
<feature type="transmembrane region" description="Helical" evidence="1">
    <location>
        <begin position="65"/>
        <end position="86"/>
    </location>
</feature>
<dbReference type="SUPFAM" id="SSF103481">
    <property type="entry name" value="Multidrug resistance efflux transporter EmrE"/>
    <property type="match status" value="2"/>
</dbReference>
<dbReference type="EMBL" id="UGPL01000006">
    <property type="protein sequence ID" value="STY65923.1"/>
    <property type="molecule type" value="Genomic_DNA"/>
</dbReference>
<organism evidence="3 4">
    <name type="scientific">Mannheimia haemolytica</name>
    <name type="common">Pasteurella haemolytica</name>
    <dbReference type="NCBI Taxonomy" id="75985"/>
    <lineage>
        <taxon>Bacteria</taxon>
        <taxon>Pseudomonadati</taxon>
        <taxon>Pseudomonadota</taxon>
        <taxon>Gammaproteobacteria</taxon>
        <taxon>Pasteurellales</taxon>
        <taxon>Pasteurellaceae</taxon>
        <taxon>Mannheimia</taxon>
    </lineage>
</organism>
<feature type="transmembrane region" description="Helical" evidence="1">
    <location>
        <begin position="123"/>
        <end position="143"/>
    </location>
</feature>
<gene>
    <name evidence="3" type="ORF">NCTC9380_01199</name>
</gene>
<feature type="transmembrane region" description="Helical" evidence="1">
    <location>
        <begin position="237"/>
        <end position="256"/>
    </location>
</feature>
<accession>A0A378NBT0</accession>
<feature type="transmembrane region" description="Helical" evidence="1">
    <location>
        <begin position="179"/>
        <end position="196"/>
    </location>
</feature>
<sequence>MEKRTLALLKVHGTAVLFGASVIFGALIQSSAETIVLGRVMIAFAIISLYFLWKKQPLVKLNLQQMAQLAFSAALLAAHWVTFFVAVKVGGVAVATLGFASFPAFVALFESLFFREKLRFREVVLLIAITVGLILVTPEFTFGNQATQGLLWGVLSALVYGILAVANRRTMSKISGVQASWWQYIFATLFLLPLSITEFPSVSTQDWFWIFCIGFLCTTLAYTLFISSLDTINARTASMIISLEPVYAIVIAWLCFNEVPTLKMIIGGLIILLSVAWANLKK</sequence>
<dbReference type="PANTHER" id="PTHR22911:SF137">
    <property type="entry name" value="SOLUTE CARRIER FAMILY 35 MEMBER G2-RELATED"/>
    <property type="match status" value="1"/>
</dbReference>